<proteinExistence type="predicted"/>
<protein>
    <submittedName>
        <fullName evidence="2">Uncharacterized protein</fullName>
    </submittedName>
</protein>
<evidence type="ECO:0000313" key="2">
    <source>
        <dbReference type="EMBL" id="ETF02366.1"/>
    </source>
</evidence>
<evidence type="ECO:0000256" key="1">
    <source>
        <dbReference type="SAM" id="Phobius"/>
    </source>
</evidence>
<feature type="transmembrane region" description="Helical" evidence="1">
    <location>
        <begin position="12"/>
        <end position="30"/>
    </location>
</feature>
<keyword evidence="3" id="KW-1185">Reference proteome</keyword>
<comment type="caution">
    <text evidence="2">The sequence shown here is derived from an EMBL/GenBank/DDBJ whole genome shotgun (WGS) entry which is preliminary data.</text>
</comment>
<reference evidence="2 3" key="1">
    <citation type="journal article" date="2014" name="Genome Announc.">
        <title>Draft Genome Sequence of Advenella kashmirensis Strain W13003, a Polycyclic Aromatic Hydrocarbon-Degrading Bacterium.</title>
        <authorList>
            <person name="Wang X."/>
            <person name="Jin D."/>
            <person name="Zhou L."/>
            <person name="Wu L."/>
            <person name="An W."/>
            <person name="Zhao L."/>
        </authorList>
    </citation>
    <scope>NUCLEOTIDE SEQUENCE [LARGE SCALE GENOMIC DNA]</scope>
    <source>
        <strain evidence="2 3">W13003</strain>
    </source>
</reference>
<dbReference type="PATRIC" id="fig|1424334.3.peg.2745"/>
<sequence length="31" mass="3508">MEEKPKRSILQGLFILAVIGIVVTVAIHYLR</sequence>
<keyword evidence="1" id="KW-0472">Membrane</keyword>
<organism evidence="2 3">
    <name type="scientific">Advenella kashmirensis W13003</name>
    <dbReference type="NCBI Taxonomy" id="1424334"/>
    <lineage>
        <taxon>Bacteria</taxon>
        <taxon>Pseudomonadati</taxon>
        <taxon>Pseudomonadota</taxon>
        <taxon>Betaproteobacteria</taxon>
        <taxon>Burkholderiales</taxon>
        <taxon>Alcaligenaceae</taxon>
    </lineage>
</organism>
<gene>
    <name evidence="2" type="ORF">W822_13675</name>
</gene>
<keyword evidence="1" id="KW-1133">Transmembrane helix</keyword>
<name>V8QQW0_9BURK</name>
<keyword evidence="1" id="KW-0812">Transmembrane</keyword>
<dbReference type="HOGENOM" id="CLU_3394713_0_0_4"/>
<dbReference type="STRING" id="1424334.W822_13675"/>
<evidence type="ECO:0000313" key="3">
    <source>
        <dbReference type="Proteomes" id="UP000018733"/>
    </source>
</evidence>
<dbReference type="AlphaFoldDB" id="V8QQW0"/>
<dbReference type="Proteomes" id="UP000018733">
    <property type="component" value="Unassembled WGS sequence"/>
</dbReference>
<dbReference type="EMBL" id="AYXT01000010">
    <property type="protein sequence ID" value="ETF02366.1"/>
    <property type="molecule type" value="Genomic_DNA"/>
</dbReference>
<accession>V8QQW0</accession>